<name>A0A8D9D6I1_BRACM</name>
<dbReference type="EMBL" id="LS974622">
    <property type="protein sequence ID" value="CAG7868167.1"/>
    <property type="molecule type" value="Genomic_DNA"/>
</dbReference>
<evidence type="ECO:0000313" key="1">
    <source>
        <dbReference type="EMBL" id="CAG7868167.1"/>
    </source>
</evidence>
<accession>A0A8D9D6I1</accession>
<dbReference type="AlphaFoldDB" id="A0A8D9D6I1"/>
<protein>
    <submittedName>
        <fullName evidence="1">Uncharacterized protein</fullName>
    </submittedName>
</protein>
<feature type="non-terminal residue" evidence="1">
    <location>
        <position position="1"/>
    </location>
</feature>
<gene>
    <name evidence="1" type="ORF">BRAPAZ1V2_A06P04070.2</name>
</gene>
<proteinExistence type="predicted"/>
<reference evidence="1 2" key="1">
    <citation type="submission" date="2021-07" db="EMBL/GenBank/DDBJ databases">
        <authorList>
            <consortium name="Genoscope - CEA"/>
            <person name="William W."/>
        </authorList>
    </citation>
    <scope>NUCLEOTIDE SEQUENCE [LARGE SCALE GENOMIC DNA]</scope>
</reference>
<organism evidence="1 2">
    <name type="scientific">Brassica campestris</name>
    <name type="common">Field mustard</name>
    <dbReference type="NCBI Taxonomy" id="3711"/>
    <lineage>
        <taxon>Eukaryota</taxon>
        <taxon>Viridiplantae</taxon>
        <taxon>Streptophyta</taxon>
        <taxon>Embryophyta</taxon>
        <taxon>Tracheophyta</taxon>
        <taxon>Spermatophyta</taxon>
        <taxon>Magnoliopsida</taxon>
        <taxon>eudicotyledons</taxon>
        <taxon>Gunneridae</taxon>
        <taxon>Pentapetalae</taxon>
        <taxon>rosids</taxon>
        <taxon>malvids</taxon>
        <taxon>Brassicales</taxon>
        <taxon>Brassicaceae</taxon>
        <taxon>Brassiceae</taxon>
        <taxon>Brassica</taxon>
    </lineage>
</organism>
<dbReference type="Gramene" id="A06p04070.2_BraZ1">
    <property type="protein sequence ID" value="A06p04070.2_BraZ1.CDS.1"/>
    <property type="gene ID" value="A06g04070.2_BraZ1"/>
</dbReference>
<sequence length="114" mass="12783">ERKANLPSLLCDPQTGIQSSEERVSAKKRLSIQTEKRIRAGLGDSNSDSKNFQEINVQYLEDTFQPSILNNITQSSSLNIFVFGRLGPCERSPIRTLSEDRVHVSLPVGLLHNF</sequence>
<evidence type="ECO:0000313" key="2">
    <source>
        <dbReference type="Proteomes" id="UP000694005"/>
    </source>
</evidence>
<dbReference type="Proteomes" id="UP000694005">
    <property type="component" value="Chromosome A06"/>
</dbReference>